<organism evidence="7 8">
    <name type="scientific">Cyanidium caldarium</name>
    <name type="common">Red alga</name>
    <dbReference type="NCBI Taxonomy" id="2771"/>
    <lineage>
        <taxon>Eukaryota</taxon>
        <taxon>Rhodophyta</taxon>
        <taxon>Bangiophyceae</taxon>
        <taxon>Cyanidiales</taxon>
        <taxon>Cyanidiaceae</taxon>
        <taxon>Cyanidium</taxon>
    </lineage>
</organism>
<dbReference type="CDD" id="cd00412">
    <property type="entry name" value="pyrophosphatase"/>
    <property type="match status" value="1"/>
</dbReference>
<comment type="cofactor">
    <cofactor evidence="1">
        <name>Mg(2+)</name>
        <dbReference type="ChEBI" id="CHEBI:18420"/>
    </cofactor>
</comment>
<dbReference type="Proteomes" id="UP001301350">
    <property type="component" value="Unassembled WGS sequence"/>
</dbReference>
<protein>
    <recommendedName>
        <fullName evidence="3">inorganic diphosphatase</fullName>
        <ecNumber evidence="3">3.6.1.1</ecNumber>
    </recommendedName>
</protein>
<dbReference type="GO" id="GO:0000287">
    <property type="term" value="F:magnesium ion binding"/>
    <property type="evidence" value="ECO:0007669"/>
    <property type="project" value="InterPro"/>
</dbReference>
<dbReference type="AlphaFoldDB" id="A0AAV9IZR9"/>
<gene>
    <name evidence="7" type="ORF">CDCA_CDCA14G3847</name>
</gene>
<dbReference type="SUPFAM" id="SSF50324">
    <property type="entry name" value="Inorganic pyrophosphatase"/>
    <property type="match status" value="1"/>
</dbReference>
<evidence type="ECO:0000313" key="7">
    <source>
        <dbReference type="EMBL" id="KAK4537822.1"/>
    </source>
</evidence>
<comment type="caution">
    <text evidence="7">The sequence shown here is derived from an EMBL/GenBank/DDBJ whole genome shotgun (WGS) entry which is preliminary data.</text>
</comment>
<dbReference type="EC" id="3.6.1.1" evidence="3"/>
<keyword evidence="8" id="KW-1185">Reference proteome</keyword>
<keyword evidence="4" id="KW-0479">Metal-binding</keyword>
<dbReference type="Gene3D" id="3.90.80.10">
    <property type="entry name" value="Inorganic pyrophosphatase"/>
    <property type="match status" value="1"/>
</dbReference>
<evidence type="ECO:0000256" key="5">
    <source>
        <dbReference type="ARBA" id="ARBA00022801"/>
    </source>
</evidence>
<dbReference type="GO" id="GO:0004427">
    <property type="term" value="F:inorganic diphosphate phosphatase activity"/>
    <property type="evidence" value="ECO:0007669"/>
    <property type="project" value="UniProtKB-EC"/>
</dbReference>
<comment type="similarity">
    <text evidence="2">Belongs to the PPase family.</text>
</comment>
<evidence type="ECO:0000256" key="6">
    <source>
        <dbReference type="ARBA" id="ARBA00022842"/>
    </source>
</evidence>
<keyword evidence="6" id="KW-0460">Magnesium</keyword>
<proteinExistence type="inferred from homology"/>
<dbReference type="PROSITE" id="PS00387">
    <property type="entry name" value="PPASE"/>
    <property type="match status" value="1"/>
</dbReference>
<sequence>MHSGPSLDTSLAFGVSVGPVWAARAARAVRTSPRTALFRRARRIHLPVQPRSFPPSTRPPFSTRLGAARLHCAWQAPAVQAEWVGREQTHQFRIYFRTADENRGGMNDAEDAAGRISPWHDIALFADESQLLLNYVNEIPKGTTAKMEIATGEKWNPLKQDIKNGQLRHYAYGPSLVNYGALPQTWEDPAVLNPDTQCGGDNDPVDVIEIGSETLPMGAVVSVKPIGMLALIDGGETDWKLLAIRADDPRAKAMRSVADMERHFPGLLHQVRDWFRLYKTAEGKAENTYGFHGEALDVQMAMRIVRETHESWRRLKSGERRNEEALALE</sequence>
<name>A0AAV9IZR9_CYACA</name>
<dbReference type="EMBL" id="JANCYW010000014">
    <property type="protein sequence ID" value="KAK4537822.1"/>
    <property type="molecule type" value="Genomic_DNA"/>
</dbReference>
<evidence type="ECO:0000256" key="2">
    <source>
        <dbReference type="ARBA" id="ARBA00006220"/>
    </source>
</evidence>
<dbReference type="Pfam" id="PF00719">
    <property type="entry name" value="Pyrophosphatase"/>
    <property type="match status" value="1"/>
</dbReference>
<evidence type="ECO:0000256" key="3">
    <source>
        <dbReference type="ARBA" id="ARBA00012146"/>
    </source>
</evidence>
<keyword evidence="5" id="KW-0378">Hydrolase</keyword>
<evidence type="ECO:0000256" key="4">
    <source>
        <dbReference type="ARBA" id="ARBA00022723"/>
    </source>
</evidence>
<reference evidence="7 8" key="1">
    <citation type="submission" date="2022-07" db="EMBL/GenBank/DDBJ databases">
        <title>Genome-wide signatures of adaptation to extreme environments.</title>
        <authorList>
            <person name="Cho C.H."/>
            <person name="Yoon H.S."/>
        </authorList>
    </citation>
    <scope>NUCLEOTIDE SEQUENCE [LARGE SCALE GENOMIC DNA]</scope>
    <source>
        <strain evidence="7 8">DBV 063 E5</strain>
    </source>
</reference>
<dbReference type="InterPro" id="IPR008162">
    <property type="entry name" value="Pyrophosphatase"/>
</dbReference>
<evidence type="ECO:0000313" key="8">
    <source>
        <dbReference type="Proteomes" id="UP001301350"/>
    </source>
</evidence>
<evidence type="ECO:0000256" key="1">
    <source>
        <dbReference type="ARBA" id="ARBA00001946"/>
    </source>
</evidence>
<dbReference type="InterPro" id="IPR036649">
    <property type="entry name" value="Pyrophosphatase_sf"/>
</dbReference>
<dbReference type="GO" id="GO:0005737">
    <property type="term" value="C:cytoplasm"/>
    <property type="evidence" value="ECO:0007669"/>
    <property type="project" value="InterPro"/>
</dbReference>
<dbReference type="PANTHER" id="PTHR10286">
    <property type="entry name" value="INORGANIC PYROPHOSPHATASE"/>
    <property type="match status" value="1"/>
</dbReference>
<accession>A0AAV9IZR9</accession>
<dbReference type="GO" id="GO:0006796">
    <property type="term" value="P:phosphate-containing compound metabolic process"/>
    <property type="evidence" value="ECO:0007669"/>
    <property type="project" value="InterPro"/>
</dbReference>